<dbReference type="PANTHER" id="PTHR12304">
    <property type="entry name" value="INOSINE-URIDINE PREFERRING NUCLEOSIDE HYDROLASE"/>
    <property type="match status" value="1"/>
</dbReference>
<organism evidence="4 5">
    <name type="scientific">Floridaenema flaviceps BLCC-F50</name>
    <dbReference type="NCBI Taxonomy" id="3153642"/>
    <lineage>
        <taxon>Bacteria</taxon>
        <taxon>Bacillati</taxon>
        <taxon>Cyanobacteriota</taxon>
        <taxon>Cyanophyceae</taxon>
        <taxon>Oscillatoriophycideae</taxon>
        <taxon>Aerosakkonematales</taxon>
        <taxon>Aerosakkonemataceae</taxon>
        <taxon>Floridanema</taxon>
        <taxon>Floridanema flaviceps</taxon>
    </lineage>
</organism>
<accession>A0ABV4XQK1</accession>
<dbReference type="InterPro" id="IPR036452">
    <property type="entry name" value="Ribo_hydro-like"/>
</dbReference>
<proteinExistence type="predicted"/>
<evidence type="ECO:0000256" key="2">
    <source>
        <dbReference type="ARBA" id="ARBA00023295"/>
    </source>
</evidence>
<dbReference type="InterPro" id="IPR001910">
    <property type="entry name" value="Inosine/uridine_hydrolase_dom"/>
</dbReference>
<evidence type="ECO:0000256" key="1">
    <source>
        <dbReference type="ARBA" id="ARBA00022801"/>
    </source>
</evidence>
<dbReference type="PANTHER" id="PTHR12304:SF4">
    <property type="entry name" value="URIDINE NUCLEOSIDASE"/>
    <property type="match status" value="1"/>
</dbReference>
<protein>
    <submittedName>
        <fullName evidence="4">Nucleoside hydrolase</fullName>
    </submittedName>
</protein>
<sequence length="347" mass="37505">MITPKAKPKIILDTDPGGDDSFALLWLLSLVKQGFTELVAVTTVDGNVHARYTFAGASKLLKLAGFPSIEVGKGVIGGSESDLEDAGGIHGADGMGNLSHTLPEIDVSYEDAAYSDDILIEKLQANPGEVVVIAIAPLTNLASAEKKCPGILKNAKEIIIMGGAFKVPGNIRPEAEFNIAYDVEAAATVFASRDDIVVIPLDVTKQLIFTNEMAKQVSQINPESGISKFIVSLCEFMTKTALAFRETQGKQGFLVHDAATLAYLFYPETLLFRRADVMIETKGEWTRGKTLFDRRNKTKFGANAWVAMEVDSVNLLAVMIEDLKVLISLDLDPRLLEEVGDLGSSLL</sequence>
<dbReference type="GO" id="GO:0016787">
    <property type="term" value="F:hydrolase activity"/>
    <property type="evidence" value="ECO:0007669"/>
    <property type="project" value="UniProtKB-KW"/>
</dbReference>
<dbReference type="Pfam" id="PF01156">
    <property type="entry name" value="IU_nuc_hydro"/>
    <property type="match status" value="1"/>
</dbReference>
<comment type="caution">
    <text evidence="4">The sequence shown here is derived from an EMBL/GenBank/DDBJ whole genome shotgun (WGS) entry which is preliminary data.</text>
</comment>
<dbReference type="Gene3D" id="3.90.245.10">
    <property type="entry name" value="Ribonucleoside hydrolase-like"/>
    <property type="match status" value="1"/>
</dbReference>
<dbReference type="SUPFAM" id="SSF53590">
    <property type="entry name" value="Nucleoside hydrolase"/>
    <property type="match status" value="1"/>
</dbReference>
<dbReference type="Proteomes" id="UP001576784">
    <property type="component" value="Unassembled WGS sequence"/>
</dbReference>
<name>A0ABV4XQK1_9CYAN</name>
<dbReference type="EMBL" id="JBHFNR010000091">
    <property type="protein sequence ID" value="MFB2893939.1"/>
    <property type="molecule type" value="Genomic_DNA"/>
</dbReference>
<dbReference type="InterPro" id="IPR023186">
    <property type="entry name" value="IUNH"/>
</dbReference>
<reference evidence="4 5" key="1">
    <citation type="submission" date="2024-09" db="EMBL/GenBank/DDBJ databases">
        <title>Floridaenema gen nov. (Aerosakkonemataceae, Aerosakkonematales ord. nov., Cyanobacteria) from benthic tropical and subtropical fresh waters, with the description of four new species.</title>
        <authorList>
            <person name="Moretto J.A."/>
            <person name="Berthold D.E."/>
            <person name="Lefler F.W."/>
            <person name="Huang I.-S."/>
            <person name="Laughinghouse H. IV."/>
        </authorList>
    </citation>
    <scope>NUCLEOTIDE SEQUENCE [LARGE SCALE GENOMIC DNA]</scope>
    <source>
        <strain evidence="4 5">BLCC-F50</strain>
    </source>
</reference>
<evidence type="ECO:0000313" key="4">
    <source>
        <dbReference type="EMBL" id="MFB2893939.1"/>
    </source>
</evidence>
<gene>
    <name evidence="4" type="ORF">ACE1CI_13600</name>
</gene>
<evidence type="ECO:0000313" key="5">
    <source>
        <dbReference type="Proteomes" id="UP001576784"/>
    </source>
</evidence>
<feature type="domain" description="Inosine/uridine-preferring nucleoside hydrolase" evidence="3">
    <location>
        <begin position="10"/>
        <end position="313"/>
    </location>
</feature>
<keyword evidence="5" id="KW-1185">Reference proteome</keyword>
<evidence type="ECO:0000259" key="3">
    <source>
        <dbReference type="Pfam" id="PF01156"/>
    </source>
</evidence>
<keyword evidence="1 4" id="KW-0378">Hydrolase</keyword>
<dbReference type="RefSeq" id="WP_413263595.1">
    <property type="nucleotide sequence ID" value="NZ_JBHFNR010000091.1"/>
</dbReference>
<keyword evidence="2" id="KW-0326">Glycosidase</keyword>